<keyword evidence="2" id="KW-1185">Reference proteome</keyword>
<dbReference type="RefSeq" id="WP_091393124.1">
    <property type="nucleotide sequence ID" value="NZ_FNQY01000002.1"/>
</dbReference>
<protein>
    <submittedName>
        <fullName evidence="1">Uncharacterized protein</fullName>
    </submittedName>
</protein>
<dbReference type="STRING" id="551991.SAMN05192529_102146"/>
<accession>A0A1H3W5L4</accession>
<dbReference type="Proteomes" id="UP000199041">
    <property type="component" value="Unassembled WGS sequence"/>
</dbReference>
<dbReference type="AlphaFoldDB" id="A0A1H3W5L4"/>
<dbReference type="OrthoDB" id="4238143at2"/>
<evidence type="ECO:0000313" key="2">
    <source>
        <dbReference type="Proteomes" id="UP000199041"/>
    </source>
</evidence>
<proteinExistence type="predicted"/>
<reference evidence="1 2" key="1">
    <citation type="submission" date="2016-10" db="EMBL/GenBank/DDBJ databases">
        <authorList>
            <person name="de Groot N.N."/>
        </authorList>
    </citation>
    <scope>NUCLEOTIDE SEQUENCE [LARGE SCALE GENOMIC DNA]</scope>
    <source>
        <strain evidence="1 2">Vu-144</strain>
    </source>
</reference>
<evidence type="ECO:0000313" key="1">
    <source>
        <dbReference type="EMBL" id="SDZ82280.1"/>
    </source>
</evidence>
<name>A0A1H3W5L4_9BACT</name>
<dbReference type="EMBL" id="FNQY01000002">
    <property type="protein sequence ID" value="SDZ82280.1"/>
    <property type="molecule type" value="Genomic_DNA"/>
</dbReference>
<gene>
    <name evidence="1" type="ORF">SAMN05192529_102146</name>
</gene>
<organism evidence="1 2">
    <name type="scientific">Arachidicoccus rhizosphaerae</name>
    <dbReference type="NCBI Taxonomy" id="551991"/>
    <lineage>
        <taxon>Bacteria</taxon>
        <taxon>Pseudomonadati</taxon>
        <taxon>Bacteroidota</taxon>
        <taxon>Chitinophagia</taxon>
        <taxon>Chitinophagales</taxon>
        <taxon>Chitinophagaceae</taxon>
        <taxon>Arachidicoccus</taxon>
    </lineage>
</organism>
<sequence>MSGGSYNYLCDQDVCYPGYGDIKDMIARLKQLGGEKPAKDAKKAINMLRKAEDILGKLSPVFKSVEWYDSNDWGIDSVKEAISEYNKINHP</sequence>